<keyword evidence="1" id="KW-1133">Transmembrane helix</keyword>
<feature type="domain" description="SHOCT" evidence="2">
    <location>
        <begin position="61"/>
        <end position="86"/>
    </location>
</feature>
<dbReference type="Pfam" id="PF09851">
    <property type="entry name" value="SHOCT"/>
    <property type="match status" value="1"/>
</dbReference>
<accession>A0ABQ2NDW0</accession>
<comment type="caution">
    <text evidence="3">The sequence shown here is derived from an EMBL/GenBank/DDBJ whole genome shotgun (WGS) entry which is preliminary data.</text>
</comment>
<dbReference type="InterPro" id="IPR018649">
    <property type="entry name" value="SHOCT"/>
</dbReference>
<organism evidence="3 4">
    <name type="scientific">Nocardioides phosphati</name>
    <dbReference type="NCBI Taxonomy" id="1867775"/>
    <lineage>
        <taxon>Bacteria</taxon>
        <taxon>Bacillati</taxon>
        <taxon>Actinomycetota</taxon>
        <taxon>Actinomycetes</taxon>
        <taxon>Propionibacteriales</taxon>
        <taxon>Nocardioidaceae</taxon>
        <taxon>Nocardioides</taxon>
    </lineage>
</organism>
<dbReference type="Proteomes" id="UP000655410">
    <property type="component" value="Unassembled WGS sequence"/>
</dbReference>
<dbReference type="RefSeq" id="WP_188784837.1">
    <property type="nucleotide sequence ID" value="NZ_BMNI01000009.1"/>
</dbReference>
<evidence type="ECO:0000313" key="4">
    <source>
        <dbReference type="Proteomes" id="UP000655410"/>
    </source>
</evidence>
<evidence type="ECO:0000256" key="1">
    <source>
        <dbReference type="SAM" id="Phobius"/>
    </source>
</evidence>
<name>A0ABQ2NDW0_9ACTN</name>
<keyword evidence="4" id="KW-1185">Reference proteome</keyword>
<evidence type="ECO:0000313" key="3">
    <source>
        <dbReference type="EMBL" id="GGO92775.1"/>
    </source>
</evidence>
<evidence type="ECO:0000259" key="2">
    <source>
        <dbReference type="Pfam" id="PF09851"/>
    </source>
</evidence>
<keyword evidence="1" id="KW-0472">Membrane</keyword>
<feature type="transmembrane region" description="Helical" evidence="1">
    <location>
        <begin position="12"/>
        <end position="32"/>
    </location>
</feature>
<keyword evidence="1" id="KW-0812">Transmembrane</keyword>
<gene>
    <name evidence="3" type="ORF">GCM10011584_29960</name>
</gene>
<dbReference type="EMBL" id="BMNI01000009">
    <property type="protein sequence ID" value="GGO92775.1"/>
    <property type="molecule type" value="Genomic_DNA"/>
</dbReference>
<proteinExistence type="predicted"/>
<sequence length="93" mass="11006">MWHDYAAHGWAWMGFMMLASVLVIIAAALWFVELAAGWPWRDRDHPVRDEIRHLEHRAPDPFEVLDQRLARGDLDPEEYRARRRALTDGRDAR</sequence>
<reference evidence="4" key="1">
    <citation type="journal article" date="2019" name="Int. J. Syst. Evol. Microbiol.">
        <title>The Global Catalogue of Microorganisms (GCM) 10K type strain sequencing project: providing services to taxonomists for standard genome sequencing and annotation.</title>
        <authorList>
            <consortium name="The Broad Institute Genomics Platform"/>
            <consortium name="The Broad Institute Genome Sequencing Center for Infectious Disease"/>
            <person name="Wu L."/>
            <person name="Ma J."/>
        </authorList>
    </citation>
    <scope>NUCLEOTIDE SEQUENCE [LARGE SCALE GENOMIC DNA]</scope>
    <source>
        <strain evidence="4">CGMCC 4.7371</strain>
    </source>
</reference>
<protein>
    <recommendedName>
        <fullName evidence="2">SHOCT domain-containing protein</fullName>
    </recommendedName>
</protein>